<name>A0ABD6CGH4_9EURY</name>
<keyword evidence="1" id="KW-0472">Membrane</keyword>
<evidence type="ECO:0000256" key="1">
    <source>
        <dbReference type="SAM" id="Phobius"/>
    </source>
</evidence>
<reference evidence="2 3" key="1">
    <citation type="journal article" date="2019" name="Int. J. Syst. Evol. Microbiol.">
        <title>The Global Catalogue of Microorganisms (GCM) 10K type strain sequencing project: providing services to taxonomists for standard genome sequencing and annotation.</title>
        <authorList>
            <consortium name="The Broad Institute Genomics Platform"/>
            <consortium name="The Broad Institute Genome Sequencing Center for Infectious Disease"/>
            <person name="Wu L."/>
            <person name="Ma J."/>
        </authorList>
    </citation>
    <scope>NUCLEOTIDE SEQUENCE [LARGE SCALE GENOMIC DNA]</scope>
    <source>
        <strain evidence="2 3">CGMCC 1.12125</strain>
    </source>
</reference>
<protein>
    <submittedName>
        <fullName evidence="2">Uncharacterized protein</fullName>
    </submittedName>
</protein>
<keyword evidence="3" id="KW-1185">Reference proteome</keyword>
<dbReference type="AlphaFoldDB" id="A0ABD6CGH4"/>
<feature type="transmembrane region" description="Helical" evidence="1">
    <location>
        <begin position="64"/>
        <end position="84"/>
    </location>
</feature>
<gene>
    <name evidence="2" type="ORF">ACFR9U_20220</name>
</gene>
<sequence length="236" mass="25526">MTAITGLVTVLVAGQFAVLYASLYLLVTQPAEETHPLAYPPLWFVGLMMGAAAVVLWRAHQGVWGDYVAGFTVGGFVLLVFATVSMTGVCETGDASMAEPTVPTLEFGWMWYSQGYSSPNIGSPAIHAVKTTGWNCTGSLGILPMVIGYPALATGLWLHRWLDDALEWAVTVINARFQPAWYKRGPLQWGVPDVANCGDSGSDDPPRGQVMRDALCHGITRSESLERPRDTRPANL</sequence>
<dbReference type="Proteomes" id="UP001597119">
    <property type="component" value="Unassembled WGS sequence"/>
</dbReference>
<feature type="transmembrane region" description="Helical" evidence="1">
    <location>
        <begin position="37"/>
        <end position="57"/>
    </location>
</feature>
<comment type="caution">
    <text evidence="2">The sequence shown here is derived from an EMBL/GenBank/DDBJ whole genome shotgun (WGS) entry which is preliminary data.</text>
</comment>
<accession>A0ABD6CGH4</accession>
<organism evidence="2 3">
    <name type="scientific">Halorientalis brevis</name>
    <dbReference type="NCBI Taxonomy" id="1126241"/>
    <lineage>
        <taxon>Archaea</taxon>
        <taxon>Methanobacteriati</taxon>
        <taxon>Methanobacteriota</taxon>
        <taxon>Stenosarchaea group</taxon>
        <taxon>Halobacteria</taxon>
        <taxon>Halobacteriales</taxon>
        <taxon>Haloarculaceae</taxon>
        <taxon>Halorientalis</taxon>
    </lineage>
</organism>
<dbReference type="EMBL" id="JBHUDJ010000015">
    <property type="protein sequence ID" value="MFD1589310.1"/>
    <property type="molecule type" value="Genomic_DNA"/>
</dbReference>
<evidence type="ECO:0000313" key="2">
    <source>
        <dbReference type="EMBL" id="MFD1589310.1"/>
    </source>
</evidence>
<keyword evidence="1" id="KW-1133">Transmembrane helix</keyword>
<evidence type="ECO:0000313" key="3">
    <source>
        <dbReference type="Proteomes" id="UP001597119"/>
    </source>
</evidence>
<dbReference type="RefSeq" id="WP_247381301.1">
    <property type="nucleotide sequence ID" value="NZ_JALLGV010000009.1"/>
</dbReference>
<proteinExistence type="predicted"/>
<keyword evidence="1" id="KW-0812">Transmembrane</keyword>